<protein>
    <submittedName>
        <fullName evidence="7">Alcohol dehydrogenase</fullName>
    </submittedName>
</protein>
<comment type="cofactor">
    <cofactor evidence="1">
        <name>Fe cation</name>
        <dbReference type="ChEBI" id="CHEBI:24875"/>
    </cofactor>
</comment>
<name>A0A0B9GLA8_9GAMM</name>
<evidence type="ECO:0000259" key="5">
    <source>
        <dbReference type="Pfam" id="PF00465"/>
    </source>
</evidence>
<feature type="domain" description="Alcohol dehydrogenase iron-type/glycerol dehydrogenase GldA" evidence="5">
    <location>
        <begin position="9"/>
        <end position="182"/>
    </location>
</feature>
<evidence type="ECO:0000256" key="4">
    <source>
        <dbReference type="ARBA" id="ARBA00023027"/>
    </source>
</evidence>
<dbReference type="AlphaFoldDB" id="A0A0B9GLA8"/>
<evidence type="ECO:0000313" key="8">
    <source>
        <dbReference type="Proteomes" id="UP000031278"/>
    </source>
</evidence>
<sequence>MTLLHWHYPTEILVGENASSQLAALCQQQSIERPLFVTDPSLADTQAVRSIIAACHNSHLAVSVFSDFSGNPTGEQVESGIRCFLEGRHDAVIAVGGGSSIDTGKAIALVAKQQPPLWQFEDIGDNWKKADPSLIAPVIALPTTAGTGSEVGRASVITDSQSHCKRIIFHPQMLPVQVILDPTLTVDLPPHLTAATGMDALSHNLEAYCSPSYHPMAEAIAIEGMRLIKLYLPIAYTDGSNLQARTQMLIASSMGATAFQKGLGAMHALAHTLGARYNLHHGLLNAVLMPYVLCANRHYLHEKMQRLSHYLELEKDGFDGVLAWTLALRKQLRIPHTLSELGVTGQEQEAIAAQSVNDAAASGNPIHLSQEQYLALFNHALRGTLDL</sequence>
<dbReference type="InterPro" id="IPR039697">
    <property type="entry name" value="Alcohol_dehydrogenase_Fe"/>
</dbReference>
<dbReference type="SUPFAM" id="SSF56796">
    <property type="entry name" value="Dehydroquinate synthase-like"/>
    <property type="match status" value="1"/>
</dbReference>
<dbReference type="InterPro" id="IPR018211">
    <property type="entry name" value="ADH_Fe_CS"/>
</dbReference>
<dbReference type="Pfam" id="PF25137">
    <property type="entry name" value="ADH_Fe_C"/>
    <property type="match status" value="1"/>
</dbReference>
<dbReference type="Gene3D" id="1.20.1090.10">
    <property type="entry name" value="Dehydroquinate synthase-like - alpha domain"/>
    <property type="match status" value="1"/>
</dbReference>
<dbReference type="Gene3D" id="3.40.50.1970">
    <property type="match status" value="1"/>
</dbReference>
<dbReference type="PANTHER" id="PTHR11496:SF102">
    <property type="entry name" value="ALCOHOL DEHYDROGENASE 4"/>
    <property type="match status" value="1"/>
</dbReference>
<dbReference type="GO" id="GO:0046872">
    <property type="term" value="F:metal ion binding"/>
    <property type="evidence" value="ECO:0007669"/>
    <property type="project" value="InterPro"/>
</dbReference>
<evidence type="ECO:0000256" key="1">
    <source>
        <dbReference type="ARBA" id="ARBA00001962"/>
    </source>
</evidence>
<evidence type="ECO:0000256" key="2">
    <source>
        <dbReference type="ARBA" id="ARBA00007358"/>
    </source>
</evidence>
<dbReference type="CDD" id="cd14861">
    <property type="entry name" value="Fe-ADH-like"/>
    <property type="match status" value="1"/>
</dbReference>
<dbReference type="FunFam" id="1.20.1090.10:FF:000001">
    <property type="entry name" value="Aldehyde-alcohol dehydrogenase"/>
    <property type="match status" value="1"/>
</dbReference>
<gene>
    <name evidence="7" type="ORF">RJ45_00370</name>
</gene>
<dbReference type="Pfam" id="PF00465">
    <property type="entry name" value="Fe-ADH"/>
    <property type="match status" value="1"/>
</dbReference>
<proteinExistence type="inferred from homology"/>
<accession>A0A0B9GLA8</accession>
<comment type="caution">
    <text evidence="7">The sequence shown here is derived from an EMBL/GenBank/DDBJ whole genome shotgun (WGS) entry which is preliminary data.</text>
</comment>
<dbReference type="GO" id="GO:0004022">
    <property type="term" value="F:alcohol dehydrogenase (NAD+) activity"/>
    <property type="evidence" value="ECO:0007669"/>
    <property type="project" value="TreeGrafter"/>
</dbReference>
<dbReference type="PROSITE" id="PS00913">
    <property type="entry name" value="ADH_IRON_1"/>
    <property type="match status" value="1"/>
</dbReference>
<dbReference type="InterPro" id="IPR001670">
    <property type="entry name" value="ADH_Fe/GldA"/>
</dbReference>
<dbReference type="Proteomes" id="UP000031278">
    <property type="component" value="Unassembled WGS sequence"/>
</dbReference>
<comment type="similarity">
    <text evidence="2">Belongs to the iron-containing alcohol dehydrogenase family.</text>
</comment>
<organism evidence="7 8">
    <name type="scientific">Photobacterium gaetbulicola</name>
    <dbReference type="NCBI Taxonomy" id="1295392"/>
    <lineage>
        <taxon>Bacteria</taxon>
        <taxon>Pseudomonadati</taxon>
        <taxon>Pseudomonadota</taxon>
        <taxon>Gammaproteobacteria</taxon>
        <taxon>Vibrionales</taxon>
        <taxon>Vibrionaceae</taxon>
        <taxon>Photobacterium</taxon>
    </lineage>
</organism>
<dbReference type="EMBL" id="JWLZ01000001">
    <property type="protein sequence ID" value="KHT65635.1"/>
    <property type="molecule type" value="Genomic_DNA"/>
</dbReference>
<keyword evidence="4" id="KW-0520">NAD</keyword>
<keyword evidence="3" id="KW-0560">Oxidoreductase</keyword>
<dbReference type="PANTHER" id="PTHR11496">
    <property type="entry name" value="ALCOHOL DEHYDROGENASE"/>
    <property type="match status" value="1"/>
</dbReference>
<dbReference type="RefSeq" id="WP_039456133.1">
    <property type="nucleotide sequence ID" value="NZ_JWLZ01000001.1"/>
</dbReference>
<evidence type="ECO:0000313" key="7">
    <source>
        <dbReference type="EMBL" id="KHT65635.1"/>
    </source>
</evidence>
<reference evidence="7 8" key="1">
    <citation type="submission" date="2014-12" db="EMBL/GenBank/DDBJ databases">
        <title>Genome sequencing of Photobacterium gaetbulicola AD005a.</title>
        <authorList>
            <person name="Adrian T.G.S."/>
            <person name="Chan K.G."/>
        </authorList>
    </citation>
    <scope>NUCLEOTIDE SEQUENCE [LARGE SCALE GENOMIC DNA]</scope>
    <source>
        <strain evidence="7 8">AD005a</strain>
    </source>
</reference>
<dbReference type="InterPro" id="IPR056798">
    <property type="entry name" value="ADH_Fe_C"/>
</dbReference>
<evidence type="ECO:0000256" key="3">
    <source>
        <dbReference type="ARBA" id="ARBA00023002"/>
    </source>
</evidence>
<evidence type="ECO:0000259" key="6">
    <source>
        <dbReference type="Pfam" id="PF25137"/>
    </source>
</evidence>
<dbReference type="FunFam" id="3.40.50.1970:FF:000003">
    <property type="entry name" value="Alcohol dehydrogenase, iron-containing"/>
    <property type="match status" value="1"/>
</dbReference>
<feature type="domain" description="Fe-containing alcohol dehydrogenase-like C-terminal" evidence="6">
    <location>
        <begin position="193"/>
        <end position="380"/>
    </location>
</feature>